<proteinExistence type="inferred from homology"/>
<dbReference type="Gene3D" id="3.40.50.12780">
    <property type="entry name" value="N-terminal domain of ligase-like"/>
    <property type="match status" value="1"/>
</dbReference>
<evidence type="ECO:0000259" key="3">
    <source>
        <dbReference type="Pfam" id="PF00501"/>
    </source>
</evidence>
<dbReference type="Pfam" id="PF00501">
    <property type="entry name" value="AMP-binding"/>
    <property type="match status" value="1"/>
</dbReference>
<evidence type="ECO:0000259" key="4">
    <source>
        <dbReference type="Pfam" id="PF13193"/>
    </source>
</evidence>
<keyword evidence="6" id="KW-1185">Reference proteome</keyword>
<dbReference type="OrthoDB" id="9803968at2"/>
<gene>
    <name evidence="5" type="primary">fadD9</name>
    <name evidence="5" type="ORF">AMETH_2379</name>
</gene>
<dbReference type="PANTHER" id="PTHR43767:SF11">
    <property type="entry name" value="MEDIUM-CHAIN-FATTY-ACID--COA LIGASE"/>
    <property type="match status" value="1"/>
</dbReference>
<dbReference type="GO" id="GO:0016877">
    <property type="term" value="F:ligase activity, forming carbon-sulfur bonds"/>
    <property type="evidence" value="ECO:0007669"/>
    <property type="project" value="UniProtKB-ARBA"/>
</dbReference>
<dbReference type="HOGENOM" id="CLU_000022_59_5_11"/>
<accession>A0A076MU97</accession>
<dbReference type="InterPro" id="IPR042099">
    <property type="entry name" value="ANL_N_sf"/>
</dbReference>
<dbReference type="Gene3D" id="3.30.300.30">
    <property type="match status" value="1"/>
</dbReference>
<organism evidence="5 6">
    <name type="scientific">Amycolatopsis methanolica 239</name>
    <dbReference type="NCBI Taxonomy" id="1068978"/>
    <lineage>
        <taxon>Bacteria</taxon>
        <taxon>Bacillati</taxon>
        <taxon>Actinomycetota</taxon>
        <taxon>Actinomycetes</taxon>
        <taxon>Pseudonocardiales</taxon>
        <taxon>Pseudonocardiaceae</taxon>
        <taxon>Amycolatopsis</taxon>
        <taxon>Amycolatopsis methanolica group</taxon>
    </lineage>
</organism>
<feature type="domain" description="AMP-binding enzyme C-terminal" evidence="4">
    <location>
        <begin position="448"/>
        <end position="523"/>
    </location>
</feature>
<dbReference type="PANTHER" id="PTHR43767">
    <property type="entry name" value="LONG-CHAIN-FATTY-ACID--COA LIGASE"/>
    <property type="match status" value="1"/>
</dbReference>
<name>A0A076MU97_AMYME</name>
<dbReference type="InterPro" id="IPR050237">
    <property type="entry name" value="ATP-dep_AMP-bd_enzyme"/>
</dbReference>
<evidence type="ECO:0000256" key="2">
    <source>
        <dbReference type="ARBA" id="ARBA00022598"/>
    </source>
</evidence>
<dbReference type="Pfam" id="PF13193">
    <property type="entry name" value="AMP-binding_C"/>
    <property type="match status" value="1"/>
</dbReference>
<dbReference type="EMBL" id="CP009110">
    <property type="protein sequence ID" value="AIJ22471.1"/>
    <property type="molecule type" value="Genomic_DNA"/>
</dbReference>
<dbReference type="PROSITE" id="PS00455">
    <property type="entry name" value="AMP_BINDING"/>
    <property type="match status" value="1"/>
</dbReference>
<dbReference type="eggNOG" id="COG0318">
    <property type="taxonomic scope" value="Bacteria"/>
</dbReference>
<evidence type="ECO:0000256" key="1">
    <source>
        <dbReference type="ARBA" id="ARBA00006432"/>
    </source>
</evidence>
<dbReference type="PATRIC" id="fig|1068978.7.peg.2537"/>
<feature type="domain" description="AMP-dependent synthetase/ligase" evidence="3">
    <location>
        <begin position="22"/>
        <end position="398"/>
    </location>
</feature>
<comment type="similarity">
    <text evidence="1">Belongs to the ATP-dependent AMP-binding enzyme family.</text>
</comment>
<reference evidence="5 6" key="1">
    <citation type="submission" date="2014-07" db="EMBL/GenBank/DDBJ databases">
        <title>Whole Genome Sequence of the Amycolatopsis methanolica 239.</title>
        <authorList>
            <person name="Tang B."/>
        </authorList>
    </citation>
    <scope>NUCLEOTIDE SEQUENCE [LARGE SCALE GENOMIC DNA]</scope>
    <source>
        <strain evidence="5 6">239</strain>
    </source>
</reference>
<dbReference type="KEGG" id="amq:AMETH_2379"/>
<dbReference type="InterPro" id="IPR025110">
    <property type="entry name" value="AMP-bd_C"/>
</dbReference>
<dbReference type="SUPFAM" id="SSF56801">
    <property type="entry name" value="Acetyl-CoA synthetase-like"/>
    <property type="match status" value="1"/>
</dbReference>
<dbReference type="Proteomes" id="UP000062973">
    <property type="component" value="Chromosome"/>
</dbReference>
<keyword evidence="2 5" id="KW-0436">Ligase</keyword>
<dbReference type="STRING" id="1068978.AMETH_2379"/>
<evidence type="ECO:0000313" key="6">
    <source>
        <dbReference type="Proteomes" id="UP000062973"/>
    </source>
</evidence>
<dbReference type="InterPro" id="IPR000873">
    <property type="entry name" value="AMP-dep_synth/lig_dom"/>
</dbReference>
<dbReference type="CDD" id="cd12119">
    <property type="entry name" value="ttLC_FACS_AlkK_like"/>
    <property type="match status" value="1"/>
</dbReference>
<evidence type="ECO:0000313" key="5">
    <source>
        <dbReference type="EMBL" id="AIJ22471.1"/>
    </source>
</evidence>
<dbReference type="FunFam" id="3.30.300.30:FF:000008">
    <property type="entry name" value="2,3-dihydroxybenzoate-AMP ligase"/>
    <property type="match status" value="1"/>
</dbReference>
<dbReference type="AlphaFoldDB" id="A0A076MU97"/>
<dbReference type="InterPro" id="IPR045851">
    <property type="entry name" value="AMP-bd_C_sf"/>
</dbReference>
<dbReference type="NCBIfam" id="NF004837">
    <property type="entry name" value="PRK06187.1"/>
    <property type="match status" value="1"/>
</dbReference>
<dbReference type="InterPro" id="IPR020845">
    <property type="entry name" value="AMP-binding_CS"/>
</dbReference>
<protein>
    <submittedName>
        <fullName evidence="5">Medium-chain fatty acid-CoA ligase</fullName>
    </submittedName>
</protein>
<sequence>MLGLMQDHPLSLPHVFRRVERLFGHKTVVSGRIGGESTTTWAQVCARARRLAAALDELGVPAGARVGTFAWNSHRHVELYLAVPCTGRVLHTINHRLFGEQISYIVSDAADDVLFVDRSILPAVWPLVGTFTTVRAVVVMDDGSDAEIPDDDRVFDYEELLARAGDTGREFTVDDENTAAALCYTSGTTGDPKGVLYSHRSVVLHAALLLMVDTFGICERDVVMPIVPMFHVNAWGLPYAAMLCGADLVLPGPAMSPPELAGMLARHRVTFGAAVATIWRGLVPLLGEHDFSAVRQIVSGGGAVDEALTRAYQDAIGLPLTNAWGMTETSPVVTTSRIATVHDDFPDEQRRALLATPGPAVPLTEVRIIGDDGREAPWDGRTPGELQAAGPTIAAAYFGKRDGADAFTGDGWLRTGDVATIDRHGYVRIVDRTKDLVKSGGEWISSVELENAIMEHPGVAEAAVIGVPDDKWGERPLACVVPAAGATLTAEEVRDHLRGRVASWWLPDEVFFCDEIPKTATGKFAKQRLRSQIETARAGSGCYTNRDTVARRSNG</sequence>